<evidence type="ECO:0000313" key="6">
    <source>
        <dbReference type="Proteomes" id="UP000266441"/>
    </source>
</evidence>
<evidence type="ECO:0000256" key="3">
    <source>
        <dbReference type="ARBA" id="ARBA00022729"/>
    </source>
</evidence>
<proteinExistence type="inferred from homology"/>
<organism evidence="5 6">
    <name type="scientific">Mariniphaga sediminis</name>
    <dbReference type="NCBI Taxonomy" id="1628158"/>
    <lineage>
        <taxon>Bacteria</taxon>
        <taxon>Pseudomonadati</taxon>
        <taxon>Bacteroidota</taxon>
        <taxon>Bacteroidia</taxon>
        <taxon>Marinilabiliales</taxon>
        <taxon>Prolixibacteraceae</taxon>
        <taxon>Mariniphaga</taxon>
    </lineage>
</organism>
<dbReference type="PANTHER" id="PTHR42953">
    <property type="entry name" value="HIGH-AFFINITY ZINC UPTAKE SYSTEM PROTEIN ZNUA-RELATED"/>
    <property type="match status" value="1"/>
</dbReference>
<gene>
    <name evidence="5" type="ORF">D1164_04915</name>
</gene>
<sequence length="317" mass="36281">MIVGTDKFEFLTEIRLKSIYFVFNMIAKITKVVLVIVVSLFFACNSKRAKNNEDEQVITVSILPIETFVKKIAGDDFRVNVLLPPGASPANFTLIPSQLEDISRSKVWLRIGYIGFEYSWKEKIAQANTSMKVVNLSEGLDLIYSGKQTQNNSKTAMGVNPHTWLSPILVKQMAEVITKELIELNPGKKEVYTRNYLQFVKETEQLDQKIRSGLQNYKGRQFIMFHPSLSYFAREYGLVQHSLEPGGKEPTPQRMASLVELAQKEDIGVIYIQSDMDREQARVFAEEIDGEIIDMWPLNPAWEENLIKITDMLIDNF</sequence>
<dbReference type="SUPFAM" id="SSF53807">
    <property type="entry name" value="Helical backbone' metal receptor"/>
    <property type="match status" value="1"/>
</dbReference>
<comment type="caution">
    <text evidence="5">The sequence shown here is derived from an EMBL/GenBank/DDBJ whole genome shotgun (WGS) entry which is preliminary data.</text>
</comment>
<evidence type="ECO:0000256" key="4">
    <source>
        <dbReference type="SAM" id="Phobius"/>
    </source>
</evidence>
<dbReference type="AlphaFoldDB" id="A0A399D2S8"/>
<dbReference type="InterPro" id="IPR050492">
    <property type="entry name" value="Bact_metal-bind_prot9"/>
</dbReference>
<dbReference type="Gene3D" id="3.40.50.1980">
    <property type="entry name" value="Nitrogenase molybdenum iron protein domain"/>
    <property type="match status" value="2"/>
</dbReference>
<dbReference type="EMBL" id="QWET01000003">
    <property type="protein sequence ID" value="RIH66255.1"/>
    <property type="molecule type" value="Genomic_DNA"/>
</dbReference>
<evidence type="ECO:0000313" key="5">
    <source>
        <dbReference type="EMBL" id="RIH66255.1"/>
    </source>
</evidence>
<dbReference type="InterPro" id="IPR006127">
    <property type="entry name" value="ZnuA-like"/>
</dbReference>
<keyword evidence="2" id="KW-0813">Transport</keyword>
<keyword evidence="3" id="KW-0732">Signal</keyword>
<comment type="similarity">
    <text evidence="1">Belongs to the bacterial solute-binding protein 9 family.</text>
</comment>
<keyword evidence="4" id="KW-0472">Membrane</keyword>
<dbReference type="Pfam" id="PF01297">
    <property type="entry name" value="ZnuA"/>
    <property type="match status" value="1"/>
</dbReference>
<evidence type="ECO:0000256" key="2">
    <source>
        <dbReference type="ARBA" id="ARBA00022448"/>
    </source>
</evidence>
<keyword evidence="6" id="KW-1185">Reference proteome</keyword>
<keyword evidence="4" id="KW-1133">Transmembrane helix</keyword>
<protein>
    <recommendedName>
        <fullName evidence="7">Zinc ABC transporter substrate-binding protein</fullName>
    </recommendedName>
</protein>
<name>A0A399D2S8_9BACT</name>
<dbReference type="GO" id="GO:0030001">
    <property type="term" value="P:metal ion transport"/>
    <property type="evidence" value="ECO:0007669"/>
    <property type="project" value="InterPro"/>
</dbReference>
<evidence type="ECO:0008006" key="7">
    <source>
        <dbReference type="Google" id="ProtNLM"/>
    </source>
</evidence>
<feature type="transmembrane region" description="Helical" evidence="4">
    <location>
        <begin position="21"/>
        <end position="43"/>
    </location>
</feature>
<dbReference type="PANTHER" id="PTHR42953:SF3">
    <property type="entry name" value="HIGH-AFFINITY ZINC UPTAKE SYSTEM PROTEIN ZNUA"/>
    <property type="match status" value="1"/>
</dbReference>
<evidence type="ECO:0000256" key="1">
    <source>
        <dbReference type="ARBA" id="ARBA00011028"/>
    </source>
</evidence>
<dbReference type="Proteomes" id="UP000266441">
    <property type="component" value="Unassembled WGS sequence"/>
</dbReference>
<keyword evidence="4" id="KW-0812">Transmembrane</keyword>
<dbReference type="GO" id="GO:0046872">
    <property type="term" value="F:metal ion binding"/>
    <property type="evidence" value="ECO:0007669"/>
    <property type="project" value="InterPro"/>
</dbReference>
<reference evidence="5 6" key="1">
    <citation type="journal article" date="2015" name="Int. J. Syst. Evol. Microbiol.">
        <title>Mariniphaga sediminis sp. nov., isolated from coastal sediment.</title>
        <authorList>
            <person name="Wang F.Q."/>
            <person name="Shen Q.Y."/>
            <person name="Chen G.J."/>
            <person name="Du Z.J."/>
        </authorList>
    </citation>
    <scope>NUCLEOTIDE SEQUENCE [LARGE SCALE GENOMIC DNA]</scope>
    <source>
        <strain evidence="5 6">SY21</strain>
    </source>
</reference>
<accession>A0A399D2S8</accession>